<sequence>MKRVQKSPDEPELLARYKQRYPYDTWEKFHHRSRDGYRQVKRQLLRDQHGLCAYCEINIKLTDEEDRVDDFRVEHFHPKVGTEREERNYHLEWKNMLGACHGGSQPKVAEADYRFSKVKEDRSCDVPKGGKFINAEILNPLQIPAKEMLFCFDSFSGAMSVDEDRCPEMLRKKACNTIVELNLNAPRLKRLRKAVIEVLQEQVAELTGQGVPIEEALDQLARELLIPNSDNNYLAFFTTMRWFLGEAAENVLRERNYDI</sequence>
<dbReference type="Gene3D" id="1.10.30.50">
    <property type="match status" value="1"/>
</dbReference>
<protein>
    <submittedName>
        <fullName evidence="1">TIGR02646 family protein</fullName>
    </submittedName>
</protein>
<dbReference type="RefSeq" id="WP_093731065.1">
    <property type="nucleotide sequence ID" value="NZ_FMYW01000017.1"/>
</dbReference>
<reference evidence="2" key="1">
    <citation type="submission" date="2016-10" db="EMBL/GenBank/DDBJ databases">
        <authorList>
            <person name="Varghese N."/>
            <person name="Submissions S."/>
        </authorList>
    </citation>
    <scope>NUCLEOTIDE SEQUENCE [LARGE SCALE GENOMIC DNA]</scope>
    <source>
        <strain evidence="2">DSM 11005</strain>
    </source>
</reference>
<dbReference type="Proteomes" id="UP000198943">
    <property type="component" value="Unassembled WGS sequence"/>
</dbReference>
<dbReference type="NCBIfam" id="TIGR02646">
    <property type="entry name" value="retron system putative HNH endonuclease"/>
    <property type="match status" value="1"/>
</dbReference>
<organism evidence="1 2">
    <name type="scientific">Succiniclasticum ruminis</name>
    <dbReference type="NCBI Taxonomy" id="40841"/>
    <lineage>
        <taxon>Bacteria</taxon>
        <taxon>Bacillati</taxon>
        <taxon>Bacillota</taxon>
        <taxon>Negativicutes</taxon>
        <taxon>Acidaminococcales</taxon>
        <taxon>Acidaminococcaceae</taxon>
        <taxon>Succiniclasticum</taxon>
    </lineage>
</organism>
<dbReference type="InterPro" id="IPR013467">
    <property type="entry name" value="HNH78-like"/>
</dbReference>
<keyword evidence="2" id="KW-1185">Reference proteome</keyword>
<dbReference type="OrthoDB" id="8617719at2"/>
<name>A0A1G6NYR8_9FIRM</name>
<dbReference type="EMBL" id="FMYW01000017">
    <property type="protein sequence ID" value="SDC72514.1"/>
    <property type="molecule type" value="Genomic_DNA"/>
</dbReference>
<dbReference type="AlphaFoldDB" id="A0A1G6NYR8"/>
<gene>
    <name evidence="1" type="ORF">SAMN04487864_11734</name>
</gene>
<evidence type="ECO:0000313" key="1">
    <source>
        <dbReference type="EMBL" id="SDC72514.1"/>
    </source>
</evidence>
<evidence type="ECO:0000313" key="2">
    <source>
        <dbReference type="Proteomes" id="UP000198943"/>
    </source>
</evidence>
<proteinExistence type="predicted"/>
<accession>A0A1G6NYR8</accession>